<proteinExistence type="predicted"/>
<dbReference type="Pfam" id="PF00491">
    <property type="entry name" value="Arginase"/>
    <property type="match status" value="1"/>
</dbReference>
<keyword evidence="6" id="KW-0479">Metal-binding</keyword>
<evidence type="ECO:0000256" key="2">
    <source>
        <dbReference type="ARBA" id="ARBA00005098"/>
    </source>
</evidence>
<dbReference type="UniPathway" id="UPA00158">
    <property type="reaction ID" value="UER00270"/>
</dbReference>
<reference evidence="10" key="1">
    <citation type="submission" date="2018-05" db="EMBL/GenBank/DDBJ databases">
        <authorList>
            <person name="Lanie J.A."/>
            <person name="Ng W.-L."/>
            <person name="Kazmierczak K.M."/>
            <person name="Andrzejewski T.M."/>
            <person name="Davidsen T.M."/>
            <person name="Wayne K.J."/>
            <person name="Tettelin H."/>
            <person name="Glass J.I."/>
            <person name="Rusch D."/>
            <person name="Podicherti R."/>
            <person name="Tsui H.-C.T."/>
            <person name="Winkler M.E."/>
        </authorList>
    </citation>
    <scope>NUCLEOTIDE SEQUENCE</scope>
</reference>
<keyword evidence="8" id="KW-0464">Manganese</keyword>
<evidence type="ECO:0000256" key="7">
    <source>
        <dbReference type="ARBA" id="ARBA00022801"/>
    </source>
</evidence>
<dbReference type="PANTHER" id="PTHR43782">
    <property type="entry name" value="ARGINASE"/>
    <property type="match status" value="1"/>
</dbReference>
<evidence type="ECO:0000256" key="9">
    <source>
        <dbReference type="ARBA" id="ARBA00047391"/>
    </source>
</evidence>
<protein>
    <recommendedName>
        <fullName evidence="4">Arginase</fullName>
        <ecNumber evidence="3">3.5.3.1</ecNumber>
    </recommendedName>
</protein>
<dbReference type="PROSITE" id="PS01053">
    <property type="entry name" value="ARGINASE_1"/>
    <property type="match status" value="1"/>
</dbReference>
<keyword evidence="5" id="KW-0056">Arginine metabolism</keyword>
<dbReference type="CDD" id="cd09989">
    <property type="entry name" value="Arginase"/>
    <property type="match status" value="1"/>
</dbReference>
<dbReference type="EC" id="3.5.3.1" evidence="3"/>
<sequence>MHQIQVIGAPQDLGAGRRGVDMGPSALRIARLNSRIVSLGLVQRDVGDIPVSIPETHDAGDENARYLPQIADVCRMLCARVDQAMAEECIPLVLGGDHSVAIGTIAGAASHFDRRGERTGVIWVDAHADMNTPETTPSGNIHGMPLAVSLGYGTPELTGIGLPGQKINPENTVLIGIRSIDATEQALVRESGITVFTMRDIDERGMWAIIQEAIHLATRNTTGLHLSFDVDSLDPKLAPGVGTPVSGGLTYREAHLLMESIADSGNLTSLEVVEINPMIDASNTSAEVAVELLMSVLGKQIL</sequence>
<evidence type="ECO:0000256" key="1">
    <source>
        <dbReference type="ARBA" id="ARBA00001936"/>
    </source>
</evidence>
<dbReference type="NCBIfam" id="TIGR01229">
    <property type="entry name" value="rocF_arginase"/>
    <property type="match status" value="1"/>
</dbReference>
<dbReference type="PIRSF" id="PIRSF036979">
    <property type="entry name" value="Arginase"/>
    <property type="match status" value="1"/>
</dbReference>
<gene>
    <name evidence="10" type="ORF">METZ01_LOCUS110176</name>
</gene>
<dbReference type="GO" id="GO:0004053">
    <property type="term" value="F:arginase activity"/>
    <property type="evidence" value="ECO:0007669"/>
    <property type="project" value="UniProtKB-EC"/>
</dbReference>
<evidence type="ECO:0000256" key="4">
    <source>
        <dbReference type="ARBA" id="ARBA00018123"/>
    </source>
</evidence>
<dbReference type="Gene3D" id="3.40.800.10">
    <property type="entry name" value="Ureohydrolase domain"/>
    <property type="match status" value="1"/>
</dbReference>
<comment type="cofactor">
    <cofactor evidence="1">
        <name>Mn(2+)</name>
        <dbReference type="ChEBI" id="CHEBI:29035"/>
    </cofactor>
</comment>
<evidence type="ECO:0000256" key="5">
    <source>
        <dbReference type="ARBA" id="ARBA00022503"/>
    </source>
</evidence>
<dbReference type="InterPro" id="IPR020855">
    <property type="entry name" value="Ureohydrolase_Mn_BS"/>
</dbReference>
<dbReference type="PROSITE" id="PS51409">
    <property type="entry name" value="ARGINASE_2"/>
    <property type="match status" value="1"/>
</dbReference>
<organism evidence="10">
    <name type="scientific">marine metagenome</name>
    <dbReference type="NCBI Taxonomy" id="408172"/>
    <lineage>
        <taxon>unclassified sequences</taxon>
        <taxon>metagenomes</taxon>
        <taxon>ecological metagenomes</taxon>
    </lineage>
</organism>
<evidence type="ECO:0000256" key="3">
    <source>
        <dbReference type="ARBA" id="ARBA00012168"/>
    </source>
</evidence>
<evidence type="ECO:0000313" key="10">
    <source>
        <dbReference type="EMBL" id="SVA57322.1"/>
    </source>
</evidence>
<dbReference type="EMBL" id="UINC01013234">
    <property type="protein sequence ID" value="SVA57322.1"/>
    <property type="molecule type" value="Genomic_DNA"/>
</dbReference>
<accession>A0A381WYB2</accession>
<dbReference type="FunFam" id="3.40.800.10:FF:000012">
    <property type="entry name" value="Arginase"/>
    <property type="match status" value="1"/>
</dbReference>
<dbReference type="InterPro" id="IPR006035">
    <property type="entry name" value="Ureohydrolase"/>
</dbReference>
<comment type="catalytic activity">
    <reaction evidence="9">
        <text>L-arginine + H2O = urea + L-ornithine</text>
        <dbReference type="Rhea" id="RHEA:20569"/>
        <dbReference type="ChEBI" id="CHEBI:15377"/>
        <dbReference type="ChEBI" id="CHEBI:16199"/>
        <dbReference type="ChEBI" id="CHEBI:32682"/>
        <dbReference type="ChEBI" id="CHEBI:46911"/>
        <dbReference type="EC" id="3.5.3.1"/>
    </reaction>
</comment>
<dbReference type="AlphaFoldDB" id="A0A381WYB2"/>
<dbReference type="GO" id="GO:0006525">
    <property type="term" value="P:arginine metabolic process"/>
    <property type="evidence" value="ECO:0007669"/>
    <property type="project" value="UniProtKB-KW"/>
</dbReference>
<dbReference type="PRINTS" id="PR00116">
    <property type="entry name" value="ARGINASE"/>
</dbReference>
<dbReference type="InterPro" id="IPR014033">
    <property type="entry name" value="Arginase"/>
</dbReference>
<comment type="pathway">
    <text evidence="2">Nitrogen metabolism; urea cycle; L-ornithine and urea from L-arginine: step 1/1.</text>
</comment>
<dbReference type="SUPFAM" id="SSF52768">
    <property type="entry name" value="Arginase/deacetylase"/>
    <property type="match status" value="1"/>
</dbReference>
<dbReference type="InterPro" id="IPR023696">
    <property type="entry name" value="Ureohydrolase_dom_sf"/>
</dbReference>
<evidence type="ECO:0000256" key="8">
    <source>
        <dbReference type="ARBA" id="ARBA00023211"/>
    </source>
</evidence>
<name>A0A381WYB2_9ZZZZ</name>
<dbReference type="GO" id="GO:0005737">
    <property type="term" value="C:cytoplasm"/>
    <property type="evidence" value="ECO:0007669"/>
    <property type="project" value="TreeGrafter"/>
</dbReference>
<evidence type="ECO:0000256" key="6">
    <source>
        <dbReference type="ARBA" id="ARBA00022723"/>
    </source>
</evidence>
<keyword evidence="7" id="KW-0378">Hydrolase</keyword>
<dbReference type="GO" id="GO:0030145">
    <property type="term" value="F:manganese ion binding"/>
    <property type="evidence" value="ECO:0007669"/>
    <property type="project" value="TreeGrafter"/>
</dbReference>
<dbReference type="GO" id="GO:0000050">
    <property type="term" value="P:urea cycle"/>
    <property type="evidence" value="ECO:0007669"/>
    <property type="project" value="UniProtKB-UniPathway"/>
</dbReference>
<dbReference type="PANTHER" id="PTHR43782:SF3">
    <property type="entry name" value="ARGINASE"/>
    <property type="match status" value="1"/>
</dbReference>